<keyword evidence="2" id="KW-0812">Transmembrane</keyword>
<dbReference type="STRING" id="1848.SAMN05443637_102204"/>
<dbReference type="Proteomes" id="UP000184363">
    <property type="component" value="Unassembled WGS sequence"/>
</dbReference>
<keyword evidence="4" id="KW-1185">Reference proteome</keyword>
<feature type="region of interest" description="Disordered" evidence="1">
    <location>
        <begin position="106"/>
        <end position="138"/>
    </location>
</feature>
<feature type="compositionally biased region" description="Basic residues" evidence="1">
    <location>
        <begin position="106"/>
        <end position="116"/>
    </location>
</feature>
<proteinExistence type="predicted"/>
<organism evidence="3 4">
    <name type="scientific">Pseudonocardia thermophila</name>
    <dbReference type="NCBI Taxonomy" id="1848"/>
    <lineage>
        <taxon>Bacteria</taxon>
        <taxon>Bacillati</taxon>
        <taxon>Actinomycetota</taxon>
        <taxon>Actinomycetes</taxon>
        <taxon>Pseudonocardiales</taxon>
        <taxon>Pseudonocardiaceae</taxon>
        <taxon>Pseudonocardia</taxon>
    </lineage>
</organism>
<name>A0A1M6PDJ2_PSETH</name>
<accession>A0A1M6PDJ2</accession>
<protein>
    <submittedName>
        <fullName evidence="3">Uncharacterized protein</fullName>
    </submittedName>
</protein>
<evidence type="ECO:0000256" key="2">
    <source>
        <dbReference type="SAM" id="Phobius"/>
    </source>
</evidence>
<sequence length="138" mass="15254">MLSDARAVTGWLAHALLLGYWVWILSSTAPQLRRGKRDRALRTRVLLLRTTGVLLTAFVVGVINFWATDPIEVLAAIAVGAVAGIALRRQYRQLVAAPRHRLTLARRLHRHRHRPAHAATDSPEPPRDPGGSPTLNAQ</sequence>
<dbReference type="EMBL" id="FRAP01000002">
    <property type="protein sequence ID" value="SHK06025.1"/>
    <property type="molecule type" value="Genomic_DNA"/>
</dbReference>
<feature type="transmembrane region" description="Helical" evidence="2">
    <location>
        <begin position="6"/>
        <end position="25"/>
    </location>
</feature>
<reference evidence="3 4" key="1">
    <citation type="submission" date="2016-11" db="EMBL/GenBank/DDBJ databases">
        <authorList>
            <person name="Jaros S."/>
            <person name="Januszkiewicz K."/>
            <person name="Wedrychowicz H."/>
        </authorList>
    </citation>
    <scope>NUCLEOTIDE SEQUENCE [LARGE SCALE GENOMIC DNA]</scope>
    <source>
        <strain evidence="3 4">DSM 43832</strain>
    </source>
</reference>
<keyword evidence="2" id="KW-0472">Membrane</keyword>
<evidence type="ECO:0000256" key="1">
    <source>
        <dbReference type="SAM" id="MobiDB-lite"/>
    </source>
</evidence>
<gene>
    <name evidence="3" type="ORF">SAMN05443637_102204</name>
</gene>
<dbReference type="AlphaFoldDB" id="A0A1M6PDJ2"/>
<evidence type="ECO:0000313" key="4">
    <source>
        <dbReference type="Proteomes" id="UP000184363"/>
    </source>
</evidence>
<feature type="transmembrane region" description="Helical" evidence="2">
    <location>
        <begin position="73"/>
        <end position="91"/>
    </location>
</feature>
<evidence type="ECO:0000313" key="3">
    <source>
        <dbReference type="EMBL" id="SHK06025.1"/>
    </source>
</evidence>
<keyword evidence="2" id="KW-1133">Transmembrane helix</keyword>
<dbReference type="RefSeq" id="WP_143171944.1">
    <property type="nucleotide sequence ID" value="NZ_CALGVN010000053.1"/>
</dbReference>
<feature type="transmembrane region" description="Helical" evidence="2">
    <location>
        <begin position="46"/>
        <end position="67"/>
    </location>
</feature>